<keyword evidence="2" id="KW-0067">ATP-binding</keyword>
<proteinExistence type="predicted"/>
<dbReference type="SUPFAM" id="SSF52540">
    <property type="entry name" value="P-loop containing nucleoside triphosphate hydrolases"/>
    <property type="match status" value="1"/>
</dbReference>
<dbReference type="InterPro" id="IPR027417">
    <property type="entry name" value="P-loop_NTPase"/>
</dbReference>
<reference evidence="4 5" key="1">
    <citation type="submission" date="2019-06" db="EMBL/GenBank/DDBJ databases">
        <authorList>
            <person name="Hertel R."/>
        </authorList>
    </citation>
    <scope>NUCLEOTIDE SEQUENCE [LARGE SCALE GENOMIC DNA]</scope>
</reference>
<keyword evidence="1" id="KW-0547">Nucleotide-binding</keyword>
<accession>A0A516KMM0</accession>
<sequence>MASVYRDIRYKWLIEKGFNVFGDEHQLAYMQSLWAPKDEVQAVFCDSKSGTGKTTLAVLAGAYEVEKGTDYDKIVYIRNAVATRDQGFLPGGVKDKERPFMKPFISALDKVQPGLFEVWAGEREQNNDDDDEEFQGIKAEAITTSYERGVTYENAFIIIDEAQNMSLHELHTIYTRCADSCKITTIGSTQQLDDPKIQRINGLLPFEIFIQHYRGTNTKEHTLVKNYRGAFAAHADEIQETIKMMSVGGNE</sequence>
<dbReference type="InterPro" id="IPR003714">
    <property type="entry name" value="PhoH"/>
</dbReference>
<evidence type="ECO:0000313" key="4">
    <source>
        <dbReference type="EMBL" id="QDP42825.1"/>
    </source>
</evidence>
<feature type="domain" description="PhoH-like protein" evidence="3">
    <location>
        <begin position="25"/>
        <end position="217"/>
    </location>
</feature>
<evidence type="ECO:0000256" key="2">
    <source>
        <dbReference type="ARBA" id="ARBA00022840"/>
    </source>
</evidence>
<keyword evidence="5" id="KW-1185">Reference proteome</keyword>
<dbReference type="PANTHER" id="PTHR30473:SF2">
    <property type="entry name" value="PIN DOMAIN-CONTAINING PROTEIN"/>
    <property type="match status" value="1"/>
</dbReference>
<protein>
    <submittedName>
        <fullName evidence="4">Putative PhoH-like protein</fullName>
    </submittedName>
</protein>
<name>A0A516KMM0_9CAUD</name>
<dbReference type="GO" id="GO:0005524">
    <property type="term" value="F:ATP binding"/>
    <property type="evidence" value="ECO:0007669"/>
    <property type="project" value="UniProtKB-KW"/>
</dbReference>
<dbReference type="Proteomes" id="UP000317800">
    <property type="component" value="Segment"/>
</dbReference>
<evidence type="ECO:0000256" key="1">
    <source>
        <dbReference type="ARBA" id="ARBA00022741"/>
    </source>
</evidence>
<dbReference type="Pfam" id="PF02562">
    <property type="entry name" value="PhoH"/>
    <property type="match status" value="1"/>
</dbReference>
<evidence type="ECO:0000313" key="5">
    <source>
        <dbReference type="Proteomes" id="UP000317800"/>
    </source>
</evidence>
<dbReference type="InterPro" id="IPR051451">
    <property type="entry name" value="PhoH2-like"/>
</dbReference>
<dbReference type="EMBL" id="MN043729">
    <property type="protein sequence ID" value="QDP42825.1"/>
    <property type="molecule type" value="Genomic_DNA"/>
</dbReference>
<gene>
    <name evidence="4" type="ORF">Goe8_c00410</name>
</gene>
<dbReference type="PANTHER" id="PTHR30473">
    <property type="entry name" value="PROTEIN PHOH"/>
    <property type="match status" value="1"/>
</dbReference>
<organism evidence="4 5">
    <name type="scientific">Bacillus phage vB_BmeM-Goe8</name>
    <dbReference type="NCBI Taxonomy" id="2593638"/>
    <lineage>
        <taxon>Viruses</taxon>
        <taxon>Duplodnaviria</taxon>
        <taxon>Heunggongvirae</taxon>
        <taxon>Uroviricota</taxon>
        <taxon>Caudoviricetes</taxon>
        <taxon>Herelleviridae</taxon>
        <taxon>Bastillevirinae</taxon>
        <taxon>Goettingenvirus</taxon>
        <taxon>Goettingenvirus goe8</taxon>
    </lineage>
</organism>
<evidence type="ECO:0000259" key="3">
    <source>
        <dbReference type="Pfam" id="PF02562"/>
    </source>
</evidence>
<dbReference type="Gene3D" id="3.40.50.300">
    <property type="entry name" value="P-loop containing nucleotide triphosphate hydrolases"/>
    <property type="match status" value="1"/>
</dbReference>